<dbReference type="AlphaFoldDB" id="A0A5J6WWM4"/>
<dbReference type="InterPro" id="IPR001638">
    <property type="entry name" value="Solute-binding_3/MltF_N"/>
</dbReference>
<dbReference type="Gene3D" id="3.40.190.10">
    <property type="entry name" value="Periplasmic binding protein-like II"/>
    <property type="match status" value="2"/>
</dbReference>
<dbReference type="KEGG" id="asim:FE240_05185"/>
<dbReference type="Pfam" id="PF00497">
    <property type="entry name" value="SBP_bac_3"/>
    <property type="match status" value="1"/>
</dbReference>
<dbReference type="SUPFAM" id="SSF53850">
    <property type="entry name" value="Periplasmic binding protein-like II"/>
    <property type="match status" value="1"/>
</dbReference>
<evidence type="ECO:0000313" key="3">
    <source>
        <dbReference type="Proteomes" id="UP000594034"/>
    </source>
</evidence>
<organism evidence="2 3">
    <name type="scientific">Aeromonas simiae</name>
    <dbReference type="NCBI Taxonomy" id="218936"/>
    <lineage>
        <taxon>Bacteria</taxon>
        <taxon>Pseudomonadati</taxon>
        <taxon>Pseudomonadota</taxon>
        <taxon>Gammaproteobacteria</taxon>
        <taxon>Aeromonadales</taxon>
        <taxon>Aeromonadaceae</taxon>
        <taxon>Aeromonas</taxon>
    </lineage>
</organism>
<reference evidence="2 3" key="1">
    <citation type="submission" date="2019-05" db="EMBL/GenBank/DDBJ databases">
        <title>OXA-830, a novel chromosomally encoded expanded-spectrum class D beta-lactamase in Aeromonas simiae.</title>
        <authorList>
            <person name="Zhou W."/>
            <person name="Chen Q."/>
        </authorList>
    </citation>
    <scope>NUCLEOTIDE SEQUENCE [LARGE SCALE GENOMIC DNA]</scope>
    <source>
        <strain evidence="2 3">A6</strain>
    </source>
</reference>
<dbReference type="RefSeq" id="WP_193003652.1">
    <property type="nucleotide sequence ID" value="NZ_CP040449.1"/>
</dbReference>
<proteinExistence type="predicted"/>
<gene>
    <name evidence="2" type="ORF">FE240_05185</name>
</gene>
<evidence type="ECO:0000259" key="1">
    <source>
        <dbReference type="Pfam" id="PF00497"/>
    </source>
</evidence>
<feature type="domain" description="Solute-binding protein family 3/N-terminal" evidence="1">
    <location>
        <begin position="22"/>
        <end position="240"/>
    </location>
</feature>
<sequence>MIRGIGWLLLASLAWPGLAEPLRIGVSLAIPPYVIREQDRGIELDLLREAFAGSPYQPEFNYLSLRQTFEQMELGHLDGIINVRPGMLKRGYLSQPAITFHNYVFTLTPLRIERLEQLANLNVVAFQRASDILGSAFANAIRRSRSYQELARQELQVKQLFEGRAQAIVLEERIFLHYLGELAASEGAPYDPSRVIRNDLFPATVYHFAFARAELRDCFDQGLAAMRADGRYERIFSHYQQQK</sequence>
<accession>A0A5J6WWM4</accession>
<keyword evidence="3" id="KW-1185">Reference proteome</keyword>
<protein>
    <submittedName>
        <fullName evidence="2">Transporter substrate-binding domain-containing protein</fullName>
    </submittedName>
</protein>
<dbReference type="Proteomes" id="UP000594034">
    <property type="component" value="Chromosome"/>
</dbReference>
<name>A0A5J6WWM4_9GAMM</name>
<evidence type="ECO:0000313" key="2">
    <source>
        <dbReference type="EMBL" id="QFI54143.1"/>
    </source>
</evidence>
<dbReference type="EMBL" id="CP040449">
    <property type="protein sequence ID" value="QFI54143.1"/>
    <property type="molecule type" value="Genomic_DNA"/>
</dbReference>